<evidence type="ECO:0000256" key="2">
    <source>
        <dbReference type="ARBA" id="ARBA00022723"/>
    </source>
</evidence>
<dbReference type="PROSITE" id="PS00196">
    <property type="entry name" value="COPPER_BLUE"/>
    <property type="match status" value="1"/>
</dbReference>
<dbReference type="GO" id="GO:0009055">
    <property type="term" value="F:electron transfer activity"/>
    <property type="evidence" value="ECO:0007669"/>
    <property type="project" value="InterPro"/>
</dbReference>
<evidence type="ECO:0000256" key="5">
    <source>
        <dbReference type="SAM" id="SignalP"/>
    </source>
</evidence>
<keyword evidence="3" id="KW-0249">Electron transport</keyword>
<keyword evidence="4" id="KW-0186">Copper</keyword>
<dbReference type="OrthoDB" id="9812332at2"/>
<dbReference type="Proteomes" id="UP000241507">
    <property type="component" value="Chromosome"/>
</dbReference>
<dbReference type="PANTHER" id="PTHR38439">
    <property type="entry name" value="AURACYANIN-B"/>
    <property type="match status" value="1"/>
</dbReference>
<evidence type="ECO:0000313" key="7">
    <source>
        <dbReference type="EMBL" id="AVR47157.1"/>
    </source>
</evidence>
<evidence type="ECO:0000313" key="8">
    <source>
        <dbReference type="Proteomes" id="UP000241507"/>
    </source>
</evidence>
<dbReference type="InterPro" id="IPR028871">
    <property type="entry name" value="BlueCu_1_BS"/>
</dbReference>
<dbReference type="RefSeq" id="WP_107013926.1">
    <property type="nucleotide sequence ID" value="NZ_CP028136.1"/>
</dbReference>
<keyword evidence="2" id="KW-0479">Metal-binding</keyword>
<reference evidence="8" key="1">
    <citation type="submission" date="2018-03" db="EMBL/GenBank/DDBJ databases">
        <title>Gramella fulva sp. nov., isolated from a dry surface of tidal flat.</title>
        <authorList>
            <person name="Hwang S.H."/>
            <person name="Hwang W.M."/>
            <person name="Kang K."/>
            <person name="Ahn T.-Y."/>
        </authorList>
    </citation>
    <scope>NUCLEOTIDE SEQUENCE [LARGE SCALE GENOMIC DNA]</scope>
    <source>
        <strain evidence="8">SH35</strain>
    </source>
</reference>
<name>A0A2R3ZA75_9FLAO</name>
<dbReference type="Pfam" id="PF00127">
    <property type="entry name" value="Copper-bind"/>
    <property type="match status" value="1"/>
</dbReference>
<dbReference type="InterPro" id="IPR014068">
    <property type="entry name" value="Azurin"/>
</dbReference>
<keyword evidence="1" id="KW-0813">Transport</keyword>
<accession>A0A2R3ZA75</accession>
<sequence length="159" mass="17497">MNTQFITVSAVLLMLFSGNNLAVISEKENTVRTEASQPVRTVVINANDQMRFDKNEIRVKAGDRIKLTLHHTGKFAKNVMGHNFVLLTIGTDVAKFAQAAMSKKDTEYIPSTGVIAHTRLLGGGESTTIEFNAPPKGTYDFLCSFPGHYAMMKGKFVVE</sequence>
<dbReference type="SUPFAM" id="SSF49503">
    <property type="entry name" value="Cupredoxins"/>
    <property type="match status" value="1"/>
</dbReference>
<protein>
    <submittedName>
        <fullName evidence="7">Azurin</fullName>
    </submittedName>
</protein>
<dbReference type="EMBL" id="CP028136">
    <property type="protein sequence ID" value="AVR47157.1"/>
    <property type="molecule type" value="Genomic_DNA"/>
</dbReference>
<gene>
    <name evidence="7" type="primary">azu</name>
    <name evidence="7" type="ORF">C7S20_18940</name>
</gene>
<evidence type="ECO:0000256" key="4">
    <source>
        <dbReference type="ARBA" id="ARBA00023008"/>
    </source>
</evidence>
<dbReference type="InterPro" id="IPR008972">
    <property type="entry name" value="Cupredoxin"/>
</dbReference>
<feature type="signal peptide" evidence="5">
    <location>
        <begin position="1"/>
        <end position="22"/>
    </location>
</feature>
<dbReference type="PANTHER" id="PTHR38439:SF2">
    <property type="entry name" value="OUTER MEMBRANE PROTEIN H.8"/>
    <property type="match status" value="1"/>
</dbReference>
<evidence type="ECO:0000256" key="1">
    <source>
        <dbReference type="ARBA" id="ARBA00022448"/>
    </source>
</evidence>
<organism evidence="7 8">
    <name type="scientific">Christiangramia fulva</name>
    <dbReference type="NCBI Taxonomy" id="2126553"/>
    <lineage>
        <taxon>Bacteria</taxon>
        <taxon>Pseudomonadati</taxon>
        <taxon>Bacteroidota</taxon>
        <taxon>Flavobacteriia</taxon>
        <taxon>Flavobacteriales</taxon>
        <taxon>Flavobacteriaceae</taxon>
        <taxon>Christiangramia</taxon>
    </lineage>
</organism>
<dbReference type="InterPro" id="IPR050845">
    <property type="entry name" value="Cu-binding_ET"/>
</dbReference>
<feature type="domain" description="Blue (type 1) copper" evidence="6">
    <location>
        <begin position="44"/>
        <end position="159"/>
    </location>
</feature>
<proteinExistence type="predicted"/>
<evidence type="ECO:0000259" key="6">
    <source>
        <dbReference type="Pfam" id="PF00127"/>
    </source>
</evidence>
<dbReference type="NCBIfam" id="TIGR02695">
    <property type="entry name" value="azurin"/>
    <property type="match status" value="1"/>
</dbReference>
<dbReference type="AlphaFoldDB" id="A0A2R3ZA75"/>
<dbReference type="Gene3D" id="2.60.40.420">
    <property type="entry name" value="Cupredoxins - blue copper proteins"/>
    <property type="match status" value="1"/>
</dbReference>
<feature type="chain" id="PRO_5015362867" evidence="5">
    <location>
        <begin position="23"/>
        <end position="159"/>
    </location>
</feature>
<dbReference type="CDD" id="cd13922">
    <property type="entry name" value="Azurin"/>
    <property type="match status" value="1"/>
</dbReference>
<dbReference type="KEGG" id="grs:C7S20_18940"/>
<dbReference type="GO" id="GO:0005507">
    <property type="term" value="F:copper ion binding"/>
    <property type="evidence" value="ECO:0007669"/>
    <property type="project" value="InterPro"/>
</dbReference>
<keyword evidence="5" id="KW-0732">Signal</keyword>
<keyword evidence="8" id="KW-1185">Reference proteome</keyword>
<dbReference type="InterPro" id="IPR000923">
    <property type="entry name" value="BlueCu_1"/>
</dbReference>
<evidence type="ECO:0000256" key="3">
    <source>
        <dbReference type="ARBA" id="ARBA00022982"/>
    </source>
</evidence>